<evidence type="ECO:0000313" key="1">
    <source>
        <dbReference type="EMBL" id="KAI6092507.1"/>
    </source>
</evidence>
<keyword evidence="2" id="KW-1185">Reference proteome</keyword>
<proteinExistence type="predicted"/>
<gene>
    <name evidence="1" type="ORF">F4821DRAFT_224199</name>
</gene>
<organism evidence="1 2">
    <name type="scientific">Hypoxylon rubiginosum</name>
    <dbReference type="NCBI Taxonomy" id="110542"/>
    <lineage>
        <taxon>Eukaryota</taxon>
        <taxon>Fungi</taxon>
        <taxon>Dikarya</taxon>
        <taxon>Ascomycota</taxon>
        <taxon>Pezizomycotina</taxon>
        <taxon>Sordariomycetes</taxon>
        <taxon>Xylariomycetidae</taxon>
        <taxon>Xylariales</taxon>
        <taxon>Hypoxylaceae</taxon>
        <taxon>Hypoxylon</taxon>
    </lineage>
</organism>
<accession>A0ACC0DI50</accession>
<evidence type="ECO:0000313" key="2">
    <source>
        <dbReference type="Proteomes" id="UP001497680"/>
    </source>
</evidence>
<dbReference type="Proteomes" id="UP001497680">
    <property type="component" value="Unassembled WGS sequence"/>
</dbReference>
<comment type="caution">
    <text evidence="1">The sequence shown here is derived from an EMBL/GenBank/DDBJ whole genome shotgun (WGS) entry which is preliminary data.</text>
</comment>
<sequence length="226" mass="23830">MAPAPSSQQPTPQRPTAQASKADNTYDDEMPSANELLEIAKKSLQTGAVTGGIGMMVGAGSGILRSAPPTLFALVAGLQWFGLGSTFMASRSLLWHALGGEENLSPSDHVKAGGVAGGVSGMVGGMFRGPRNIIPGILFFGTVGATGSYFSQRFRDSPKSDESKAKSGWLDSRWSPMKRLSDKEYEEKLEEKILRINAEIAIIDENIASLRASISPSSKPSGGEGK</sequence>
<reference evidence="1 2" key="1">
    <citation type="journal article" date="2022" name="New Phytol.">
        <title>Ecological generalism drives hyperdiversity of secondary metabolite gene clusters in xylarialean endophytes.</title>
        <authorList>
            <person name="Franco M.E.E."/>
            <person name="Wisecaver J.H."/>
            <person name="Arnold A.E."/>
            <person name="Ju Y.M."/>
            <person name="Slot J.C."/>
            <person name="Ahrendt S."/>
            <person name="Moore L.P."/>
            <person name="Eastman K.E."/>
            <person name="Scott K."/>
            <person name="Konkel Z."/>
            <person name="Mondo S.J."/>
            <person name="Kuo A."/>
            <person name="Hayes R.D."/>
            <person name="Haridas S."/>
            <person name="Andreopoulos B."/>
            <person name="Riley R."/>
            <person name="LaButti K."/>
            <person name="Pangilinan J."/>
            <person name="Lipzen A."/>
            <person name="Amirebrahimi M."/>
            <person name="Yan J."/>
            <person name="Adam C."/>
            <person name="Keymanesh K."/>
            <person name="Ng V."/>
            <person name="Louie K."/>
            <person name="Northen T."/>
            <person name="Drula E."/>
            <person name="Henrissat B."/>
            <person name="Hsieh H.M."/>
            <person name="Youens-Clark K."/>
            <person name="Lutzoni F."/>
            <person name="Miadlikowska J."/>
            <person name="Eastwood D.C."/>
            <person name="Hamelin R.C."/>
            <person name="Grigoriev I.V."/>
            <person name="U'Ren J.M."/>
        </authorList>
    </citation>
    <scope>NUCLEOTIDE SEQUENCE [LARGE SCALE GENOMIC DNA]</scope>
    <source>
        <strain evidence="1 2">ER1909</strain>
    </source>
</reference>
<protein>
    <submittedName>
        <fullName evidence="1">Uncharacterized protein</fullName>
    </submittedName>
</protein>
<dbReference type="EMBL" id="MU394283">
    <property type="protein sequence ID" value="KAI6092507.1"/>
    <property type="molecule type" value="Genomic_DNA"/>
</dbReference>
<name>A0ACC0DI50_9PEZI</name>